<evidence type="ECO:0000256" key="4">
    <source>
        <dbReference type="ARBA" id="ARBA00023004"/>
    </source>
</evidence>
<dbReference type="InterPro" id="IPR003819">
    <property type="entry name" value="TauD/TfdA-like"/>
</dbReference>
<proteinExistence type="inferred from homology"/>
<organism evidence="8 10">
    <name type="scientific">Pseudomonas brassicae</name>
    <dbReference type="NCBI Taxonomy" id="2708063"/>
    <lineage>
        <taxon>Bacteria</taxon>
        <taxon>Pseudomonadati</taxon>
        <taxon>Pseudomonadota</taxon>
        <taxon>Gammaproteobacteria</taxon>
        <taxon>Pseudomonadales</taxon>
        <taxon>Pseudomonadaceae</taxon>
        <taxon>Pseudomonas</taxon>
    </lineage>
</organism>
<keyword evidence="4 5" id="KW-0408">Iron</keyword>
<feature type="binding site" evidence="5">
    <location>
        <position position="300"/>
    </location>
    <ligand>
        <name>Fe cation</name>
        <dbReference type="ChEBI" id="CHEBI:24875"/>
    </ligand>
</feature>
<dbReference type="EMBL" id="JAAHBU010000382">
    <property type="protein sequence ID" value="NER66082.1"/>
    <property type="molecule type" value="Genomic_DNA"/>
</dbReference>
<evidence type="ECO:0000256" key="3">
    <source>
        <dbReference type="ARBA" id="ARBA00023002"/>
    </source>
</evidence>
<dbReference type="InterPro" id="IPR014503">
    <property type="entry name" value="Clavaminate_syn-like"/>
</dbReference>
<protein>
    <recommendedName>
        <fullName evidence="6">TauD/TfdA-like domain-containing protein</fullName>
    </recommendedName>
</protein>
<dbReference type="Proteomes" id="UP000480410">
    <property type="component" value="Unassembled WGS sequence"/>
</dbReference>
<keyword evidence="3" id="KW-0560">Oxidoreductase</keyword>
<accession>A0A6B3NRR8</accession>
<accession>A0A6M0CY32</accession>
<evidence type="ECO:0000256" key="2">
    <source>
        <dbReference type="ARBA" id="ARBA00022723"/>
    </source>
</evidence>
<comment type="similarity">
    <text evidence="1">Belongs to the clavaminate synthase family.</text>
</comment>
<dbReference type="SUPFAM" id="SSF51197">
    <property type="entry name" value="Clavaminate synthase-like"/>
    <property type="match status" value="1"/>
</dbReference>
<dbReference type="PIRSF" id="PIRSF019543">
    <property type="entry name" value="Clavaminate_syn"/>
    <property type="match status" value="1"/>
</dbReference>
<dbReference type="EMBL" id="JAAHBV010000226">
    <property type="protein sequence ID" value="NER60409.1"/>
    <property type="molecule type" value="Genomic_DNA"/>
</dbReference>
<evidence type="ECO:0000313" key="8">
    <source>
        <dbReference type="EMBL" id="NER66082.1"/>
    </source>
</evidence>
<name>A0A6B3NRR8_9PSED</name>
<evidence type="ECO:0000256" key="5">
    <source>
        <dbReference type="PIRSR" id="PIRSR019543-2"/>
    </source>
</evidence>
<evidence type="ECO:0000313" key="7">
    <source>
        <dbReference type="EMBL" id="NER60409.1"/>
    </source>
</evidence>
<reference evidence="9 10" key="1">
    <citation type="submission" date="2020-02" db="EMBL/GenBank/DDBJ databases">
        <title>Broccoli isolated Pseudomonas sp.</title>
        <authorList>
            <person name="Fujikawa T."/>
            <person name="Sawada H."/>
        </authorList>
    </citation>
    <scope>NUCLEOTIDE SEQUENCE [LARGE SCALE GENOMIC DNA]</scope>
    <source>
        <strain evidence="8 10">MAFF212427</strain>
        <strain evidence="7 9">MAFF212428</strain>
    </source>
</reference>
<dbReference type="InterPro" id="IPR042098">
    <property type="entry name" value="TauD-like_sf"/>
</dbReference>
<gene>
    <name evidence="7" type="ORF">G3435_11285</name>
    <name evidence="8" type="ORF">G3436_22235</name>
</gene>
<feature type="domain" description="TauD/TfdA-like" evidence="6">
    <location>
        <begin position="262"/>
        <end position="319"/>
    </location>
</feature>
<keyword evidence="2 5" id="KW-0479">Metal-binding</keyword>
<dbReference type="Proteomes" id="UP000482634">
    <property type="component" value="Unassembled WGS sequence"/>
</dbReference>
<keyword evidence="10" id="KW-1185">Reference proteome</keyword>
<dbReference type="RefSeq" id="WP_163949539.1">
    <property type="nucleotide sequence ID" value="NZ_JAAHBU010000382.1"/>
</dbReference>
<comment type="caution">
    <text evidence="8">The sequence shown here is derived from an EMBL/GenBank/DDBJ whole genome shotgun (WGS) entry which is preliminary data.</text>
</comment>
<dbReference type="GO" id="GO:0016706">
    <property type="term" value="F:2-oxoglutarate-dependent dioxygenase activity"/>
    <property type="evidence" value="ECO:0007669"/>
    <property type="project" value="UniProtKB-ARBA"/>
</dbReference>
<evidence type="ECO:0000256" key="1">
    <source>
        <dbReference type="ARBA" id="ARBA00008425"/>
    </source>
</evidence>
<dbReference type="AlphaFoldDB" id="A0A6B3NRR8"/>
<dbReference type="Pfam" id="PF02668">
    <property type="entry name" value="TauD"/>
    <property type="match status" value="1"/>
</dbReference>
<evidence type="ECO:0000313" key="9">
    <source>
        <dbReference type="Proteomes" id="UP000480410"/>
    </source>
</evidence>
<evidence type="ECO:0000313" key="10">
    <source>
        <dbReference type="Proteomes" id="UP000482634"/>
    </source>
</evidence>
<evidence type="ECO:0000259" key="6">
    <source>
        <dbReference type="Pfam" id="PF02668"/>
    </source>
</evidence>
<dbReference type="GO" id="GO:0005506">
    <property type="term" value="F:iron ion binding"/>
    <property type="evidence" value="ECO:0007669"/>
    <property type="project" value="InterPro"/>
</dbReference>
<sequence length="341" mass="38189">MESAHLKPAVAAASTLEIRLPWVVCSAWQAVLKQTPLDFEANKDIYFQLKEQAQDVLGSALTQQVRDFVLDPHLTSMVIRNCPRDSDTPPTPYSGVLSPQSTPIACLVSLSLQSLLGIHPVVYEGENGGRLFRHVIPARTSSSQKSSHGSRLRFSYHVDNPDLPLSSERVDNLSCCPEYLSFVGMRCDPRINTTLVNLDAVVEALPAATVRELSLPQFEVRRPDSFASNRRSTPGLPVLVRGLANEWLCRFDSENTHGMNAGAECALNTLRALLESRRFDEPHLLLPGDFMIFKNQRVLHARDGFEPHNDGADRWLIRLFAVNDLNRVHYARADHLYEVRS</sequence>
<dbReference type="Gene3D" id="3.60.130.10">
    <property type="entry name" value="Clavaminate synthase-like"/>
    <property type="match status" value="1"/>
</dbReference>